<keyword evidence="9" id="KW-1185">Reference proteome</keyword>
<gene>
    <name evidence="8" type="ORF">H7313_06525</name>
</gene>
<organism evidence="8 9">
    <name type="scientific">Gordonibacter massiliensis</name>
    <name type="common">ex Traore et al. 2017</name>
    <dbReference type="NCBI Taxonomy" id="1841863"/>
    <lineage>
        <taxon>Bacteria</taxon>
        <taxon>Bacillati</taxon>
        <taxon>Actinomycetota</taxon>
        <taxon>Coriobacteriia</taxon>
        <taxon>Eggerthellales</taxon>
        <taxon>Eggerthellaceae</taxon>
        <taxon>Gordonibacter</taxon>
    </lineage>
</organism>
<dbReference type="Proteomes" id="UP000587396">
    <property type="component" value="Unassembled WGS sequence"/>
</dbReference>
<accession>A0A842JAW7</accession>
<dbReference type="Pfam" id="PF12797">
    <property type="entry name" value="Fer4_2"/>
    <property type="match status" value="1"/>
</dbReference>
<evidence type="ECO:0000256" key="3">
    <source>
        <dbReference type="ARBA" id="ARBA00022723"/>
    </source>
</evidence>
<protein>
    <submittedName>
        <fullName evidence="8">4Fe-4S binding protein</fullName>
    </submittedName>
</protein>
<keyword evidence="5" id="KW-0408">Iron</keyword>
<evidence type="ECO:0000256" key="1">
    <source>
        <dbReference type="ARBA" id="ARBA00004196"/>
    </source>
</evidence>
<dbReference type="RefSeq" id="WP_185904894.1">
    <property type="nucleotide sequence ID" value="NZ_JACMSE010000003.1"/>
</dbReference>
<evidence type="ECO:0000256" key="6">
    <source>
        <dbReference type="ARBA" id="ARBA00023014"/>
    </source>
</evidence>
<evidence type="ECO:0000256" key="2">
    <source>
        <dbReference type="ARBA" id="ARBA00022485"/>
    </source>
</evidence>
<keyword evidence="3" id="KW-0479">Metal-binding</keyword>
<dbReference type="Gene3D" id="3.30.70.20">
    <property type="match status" value="1"/>
</dbReference>
<dbReference type="GO" id="GO:0030313">
    <property type="term" value="C:cell envelope"/>
    <property type="evidence" value="ECO:0007669"/>
    <property type="project" value="UniProtKB-SubCell"/>
</dbReference>
<dbReference type="GO" id="GO:0051539">
    <property type="term" value="F:4 iron, 4 sulfur cluster binding"/>
    <property type="evidence" value="ECO:0007669"/>
    <property type="project" value="UniProtKB-KW"/>
</dbReference>
<feature type="domain" description="4Fe-4S ferredoxin-type" evidence="7">
    <location>
        <begin position="4"/>
        <end position="32"/>
    </location>
</feature>
<evidence type="ECO:0000256" key="5">
    <source>
        <dbReference type="ARBA" id="ARBA00023004"/>
    </source>
</evidence>
<name>A0A842JAW7_9ACTN</name>
<comment type="subcellular location">
    <subcellularLocation>
        <location evidence="1">Cell envelope</location>
    </subcellularLocation>
</comment>
<keyword evidence="4" id="KW-0677">Repeat</keyword>
<reference evidence="8 9" key="1">
    <citation type="submission" date="2020-08" db="EMBL/GenBank/DDBJ databases">
        <authorList>
            <person name="Liu C."/>
            <person name="Sun Q."/>
        </authorList>
    </citation>
    <scope>NUCLEOTIDE SEQUENCE [LARGE SCALE GENOMIC DNA]</scope>
    <source>
        <strain evidence="8 9">N22</strain>
    </source>
</reference>
<dbReference type="EMBL" id="JACMSE010000003">
    <property type="protein sequence ID" value="MBC2889003.1"/>
    <property type="molecule type" value="Genomic_DNA"/>
</dbReference>
<dbReference type="PROSITE" id="PS51379">
    <property type="entry name" value="4FE4S_FER_2"/>
    <property type="match status" value="1"/>
</dbReference>
<evidence type="ECO:0000313" key="8">
    <source>
        <dbReference type="EMBL" id="MBC2889003.1"/>
    </source>
</evidence>
<proteinExistence type="predicted"/>
<evidence type="ECO:0000256" key="4">
    <source>
        <dbReference type="ARBA" id="ARBA00022737"/>
    </source>
</evidence>
<sequence>MTTNALLIDYEFCTGCHACEVACKKHLGLPQGQFGIKLLQDGPRELPGGGWEYNYLPMPTSLCDMCAPRIAEGKDAACVHHCPAHAMRFGTVEEIAAAAAEKGRRAMFVPTV</sequence>
<dbReference type="Pfam" id="PF13247">
    <property type="entry name" value="Fer4_11"/>
    <property type="match status" value="1"/>
</dbReference>
<keyword evidence="2" id="KW-0004">4Fe-4S</keyword>
<dbReference type="InterPro" id="IPR017896">
    <property type="entry name" value="4Fe4S_Fe-S-bd"/>
</dbReference>
<comment type="caution">
    <text evidence="8">The sequence shown here is derived from an EMBL/GenBank/DDBJ whole genome shotgun (WGS) entry which is preliminary data.</text>
</comment>
<dbReference type="GO" id="GO:0046872">
    <property type="term" value="F:metal ion binding"/>
    <property type="evidence" value="ECO:0007669"/>
    <property type="project" value="UniProtKB-KW"/>
</dbReference>
<keyword evidence="6" id="KW-0411">Iron-sulfur</keyword>
<dbReference type="SUPFAM" id="SSF54862">
    <property type="entry name" value="4Fe-4S ferredoxins"/>
    <property type="match status" value="1"/>
</dbReference>
<dbReference type="AlphaFoldDB" id="A0A842JAW7"/>
<evidence type="ECO:0000313" key="9">
    <source>
        <dbReference type="Proteomes" id="UP000587396"/>
    </source>
</evidence>
<dbReference type="InterPro" id="IPR051555">
    <property type="entry name" value="FDH_Electron_Transfer_Unit"/>
</dbReference>
<dbReference type="PANTHER" id="PTHR43545:SF6">
    <property type="entry name" value="FORMATE DEHYDROGENASE, NITRATE-INDUCIBLE, IRON-SULFUR SUBUNIT"/>
    <property type="match status" value="1"/>
</dbReference>
<dbReference type="PANTHER" id="PTHR43545">
    <property type="entry name" value="FORMATE DEHYDROGENASE, NITRATE-INDUCIBLE, IRON-SULFUR SUBUNIT"/>
    <property type="match status" value="1"/>
</dbReference>
<evidence type="ECO:0000259" key="7">
    <source>
        <dbReference type="PROSITE" id="PS51379"/>
    </source>
</evidence>